<reference evidence="1" key="1">
    <citation type="submission" date="2020-05" db="EMBL/GenBank/DDBJ databases">
        <title>WGS assembly of Panicum virgatum.</title>
        <authorList>
            <person name="Lovell J.T."/>
            <person name="Jenkins J."/>
            <person name="Shu S."/>
            <person name="Juenger T.E."/>
            <person name="Schmutz J."/>
        </authorList>
    </citation>
    <scope>NUCLEOTIDE SEQUENCE</scope>
    <source>
        <strain evidence="1">AP13</strain>
    </source>
</reference>
<name>A0A8T0RTT8_PANVG</name>
<evidence type="ECO:0000313" key="1">
    <source>
        <dbReference type="EMBL" id="KAG2588854.1"/>
    </source>
</evidence>
<keyword evidence="2" id="KW-1185">Reference proteome</keyword>
<dbReference type="Proteomes" id="UP000823388">
    <property type="component" value="Chromosome 5N"/>
</dbReference>
<gene>
    <name evidence="1" type="ORF">PVAP13_5NG368400</name>
</gene>
<sequence>MPSPDFFTITLSTAETAAAAAAKQPARRVAASTCTTPPVRRRCQGASRVLQLLADHRPAEVLEKAALAAIDQAYAALLEIAPPEGGQRVLEASAPVDPADPRSPLLRVEASPTHCRVVTSSPPGGGRAAPALKNHPGLTRASVGVAPGALHLARAVVVPGAGERGAITWSYAEARPDASSEGLLRAVRTVRSLLDEAIARETTLLEMVRAGGFGRSPKAEGIVAARAALEEMRAVLDVDAIVRGSGCCQTQKRRRRPREGISCPRPAAAEMEDAEMLSGRMRALRVEEVEDDAEVLVKRLRTLRV</sequence>
<organism evidence="1 2">
    <name type="scientific">Panicum virgatum</name>
    <name type="common">Blackwell switchgrass</name>
    <dbReference type="NCBI Taxonomy" id="38727"/>
    <lineage>
        <taxon>Eukaryota</taxon>
        <taxon>Viridiplantae</taxon>
        <taxon>Streptophyta</taxon>
        <taxon>Embryophyta</taxon>
        <taxon>Tracheophyta</taxon>
        <taxon>Spermatophyta</taxon>
        <taxon>Magnoliopsida</taxon>
        <taxon>Liliopsida</taxon>
        <taxon>Poales</taxon>
        <taxon>Poaceae</taxon>
        <taxon>PACMAD clade</taxon>
        <taxon>Panicoideae</taxon>
        <taxon>Panicodae</taxon>
        <taxon>Paniceae</taxon>
        <taxon>Panicinae</taxon>
        <taxon>Panicum</taxon>
        <taxon>Panicum sect. Hiantes</taxon>
    </lineage>
</organism>
<proteinExistence type="predicted"/>
<comment type="caution">
    <text evidence="1">The sequence shown here is derived from an EMBL/GenBank/DDBJ whole genome shotgun (WGS) entry which is preliminary data.</text>
</comment>
<dbReference type="AlphaFoldDB" id="A0A8T0RTT8"/>
<evidence type="ECO:0000313" key="2">
    <source>
        <dbReference type="Proteomes" id="UP000823388"/>
    </source>
</evidence>
<protein>
    <submittedName>
        <fullName evidence="1">Uncharacterized protein</fullName>
    </submittedName>
</protein>
<dbReference type="EMBL" id="CM029046">
    <property type="protein sequence ID" value="KAG2588854.1"/>
    <property type="molecule type" value="Genomic_DNA"/>
</dbReference>
<accession>A0A8T0RTT8</accession>